<reference evidence="2" key="1">
    <citation type="submission" date="2020-05" db="EMBL/GenBank/DDBJ databases">
        <authorList>
            <person name="Chiriac C."/>
            <person name="Salcher M."/>
            <person name="Ghai R."/>
            <person name="Kavagutti S V."/>
        </authorList>
    </citation>
    <scope>NUCLEOTIDE SEQUENCE</scope>
</reference>
<dbReference type="SUPFAM" id="SSF53223">
    <property type="entry name" value="Aminoacid dehydrogenase-like, N-terminal domain"/>
    <property type="match status" value="1"/>
</dbReference>
<gene>
    <name evidence="2" type="ORF">UFOPK1909_00044</name>
</gene>
<dbReference type="PANTHER" id="PTHR21089:SF1">
    <property type="entry name" value="BIFUNCTIONAL 3-DEHYDROQUINATE DEHYDRATASE_SHIKIMATE DEHYDROGENASE, CHLOROPLASTIC"/>
    <property type="match status" value="1"/>
</dbReference>
<proteinExistence type="predicted"/>
<dbReference type="Pfam" id="PF08501">
    <property type="entry name" value="Shikimate_dh_N"/>
    <property type="match status" value="1"/>
</dbReference>
<organism evidence="2">
    <name type="scientific">freshwater metagenome</name>
    <dbReference type="NCBI Taxonomy" id="449393"/>
    <lineage>
        <taxon>unclassified sequences</taxon>
        <taxon>metagenomes</taxon>
        <taxon>ecological metagenomes</taxon>
    </lineage>
</organism>
<dbReference type="Gene3D" id="3.40.50.720">
    <property type="entry name" value="NAD(P)-binding Rossmann-like Domain"/>
    <property type="match status" value="1"/>
</dbReference>
<feature type="domain" description="Shikimate dehydrogenase substrate binding N-terminal" evidence="1">
    <location>
        <begin position="7"/>
        <end position="88"/>
    </location>
</feature>
<dbReference type="Gene3D" id="3.40.50.10860">
    <property type="entry name" value="Leucine Dehydrogenase, chain A, domain 1"/>
    <property type="match status" value="1"/>
</dbReference>
<accession>A0A6J6HZ19</accession>
<sequence length="279" mass="30240">MSNSFAVLGSPIDHSKSPAIHLAAYRVLGEEWSYQKQQVEAGGLKRFVDSAGPQYLGFSVTMPLKENAFNFADVHDKFSLITKSCNTLLKKENSWLGYNTDIFGITQTISAKSLLKIENVVIIGSGATAKSAVVAVSIVSPNAKIKIQARNKVAKKELIAFAHSLGLNTRPSLLFERNLNAADLVISTLPGGAMDSFARKLSSRVAFRPHALLLDVAYSPWPSVLAQTWSDKGAPVASGKDMLIWQALAQIRIFKNGSPEAELLNEVAVLEAMRIAAEE</sequence>
<dbReference type="CDD" id="cd01065">
    <property type="entry name" value="NAD_bind_Shikimate_DH"/>
    <property type="match status" value="1"/>
</dbReference>
<evidence type="ECO:0000259" key="1">
    <source>
        <dbReference type="Pfam" id="PF08501"/>
    </source>
</evidence>
<dbReference type="InterPro" id="IPR036291">
    <property type="entry name" value="NAD(P)-bd_dom_sf"/>
</dbReference>
<evidence type="ECO:0000313" key="2">
    <source>
        <dbReference type="EMBL" id="CAB4613748.1"/>
    </source>
</evidence>
<dbReference type="GO" id="GO:0050661">
    <property type="term" value="F:NADP binding"/>
    <property type="evidence" value="ECO:0007669"/>
    <property type="project" value="TreeGrafter"/>
</dbReference>
<name>A0A6J6HZ19_9ZZZZ</name>
<dbReference type="InterPro" id="IPR013708">
    <property type="entry name" value="Shikimate_DH-bd_N"/>
</dbReference>
<dbReference type="GO" id="GO:0004764">
    <property type="term" value="F:shikimate 3-dehydrogenase (NADP+) activity"/>
    <property type="evidence" value="ECO:0007669"/>
    <property type="project" value="InterPro"/>
</dbReference>
<dbReference type="GO" id="GO:0009423">
    <property type="term" value="P:chorismate biosynthetic process"/>
    <property type="evidence" value="ECO:0007669"/>
    <property type="project" value="TreeGrafter"/>
</dbReference>
<dbReference type="GO" id="GO:0005829">
    <property type="term" value="C:cytosol"/>
    <property type="evidence" value="ECO:0007669"/>
    <property type="project" value="TreeGrafter"/>
</dbReference>
<dbReference type="InterPro" id="IPR046346">
    <property type="entry name" value="Aminoacid_DH-like_N_sf"/>
</dbReference>
<dbReference type="PANTHER" id="PTHR21089">
    <property type="entry name" value="SHIKIMATE DEHYDROGENASE"/>
    <property type="match status" value="1"/>
</dbReference>
<dbReference type="InterPro" id="IPR022893">
    <property type="entry name" value="Shikimate_DH_fam"/>
</dbReference>
<dbReference type="SUPFAM" id="SSF51735">
    <property type="entry name" value="NAD(P)-binding Rossmann-fold domains"/>
    <property type="match status" value="1"/>
</dbReference>
<dbReference type="EMBL" id="CAEZVD010000001">
    <property type="protein sequence ID" value="CAB4613748.1"/>
    <property type="molecule type" value="Genomic_DNA"/>
</dbReference>
<dbReference type="GO" id="GO:0019632">
    <property type="term" value="P:shikimate metabolic process"/>
    <property type="evidence" value="ECO:0007669"/>
    <property type="project" value="TreeGrafter"/>
</dbReference>
<protein>
    <submittedName>
        <fullName evidence="2">Unannotated protein</fullName>
    </submittedName>
</protein>
<dbReference type="AlphaFoldDB" id="A0A6J6HZ19"/>